<accession>A0A448MX42</accession>
<reference evidence="2 3" key="1">
    <citation type="submission" date="2018-12" db="EMBL/GenBank/DDBJ databases">
        <authorList>
            <consortium name="Pathogen Informatics"/>
        </authorList>
    </citation>
    <scope>NUCLEOTIDE SEQUENCE [LARGE SCALE GENOMIC DNA]</scope>
    <source>
        <strain evidence="2 3">NCTC12967</strain>
    </source>
</reference>
<evidence type="ECO:0000313" key="3">
    <source>
        <dbReference type="Proteomes" id="UP000273044"/>
    </source>
</evidence>
<dbReference type="Gene3D" id="3.60.15.10">
    <property type="entry name" value="Ribonuclease Z/Hydroxyacylglutathione hydrolase-like"/>
    <property type="match status" value="1"/>
</dbReference>
<dbReference type="SUPFAM" id="SSF56281">
    <property type="entry name" value="Metallo-hydrolase/oxidoreductase"/>
    <property type="match status" value="1"/>
</dbReference>
<proteinExistence type="predicted"/>
<dbReference type="Proteomes" id="UP000273044">
    <property type="component" value="Chromosome"/>
</dbReference>
<evidence type="ECO:0000313" key="2">
    <source>
        <dbReference type="EMBL" id="VEH69696.1"/>
    </source>
</evidence>
<dbReference type="EMBL" id="LR134406">
    <property type="protein sequence ID" value="VEH69696.1"/>
    <property type="molecule type" value="Genomic_DNA"/>
</dbReference>
<dbReference type="CDD" id="cd16275">
    <property type="entry name" value="BaeB-like_MBL-fold"/>
    <property type="match status" value="1"/>
</dbReference>
<dbReference type="Pfam" id="PF00753">
    <property type="entry name" value="Lactamase_B"/>
    <property type="match status" value="1"/>
</dbReference>
<dbReference type="PANTHER" id="PTHR43084:SF1">
    <property type="entry name" value="PERSULFIDE DIOXYGENASE ETHE1, MITOCHONDRIAL"/>
    <property type="match status" value="1"/>
</dbReference>
<dbReference type="GO" id="GO:0070813">
    <property type="term" value="P:hydrogen sulfide metabolic process"/>
    <property type="evidence" value="ECO:0007669"/>
    <property type="project" value="TreeGrafter"/>
</dbReference>
<sequence length="238" mass="26526">MSLGQRQPAVRCSEHLEAHQVRVSQERFINYSYVVIDRSSGSGKAALIDPAWEPETLREVCRRAGARPSVILVTHAHWDHTNLADILSHEFKIPVLMSAMEVAASGFSATRLDTFDDGSAIPIGGSTIRALVTPGHTRGSACFLTGGELFTGDTVFMEGVGVCEEYHGAASDMFRSVRRLRRVIPPQVRVFPGHRYGLPIGLPLEQVLLHNFYFCIEDERQFVDFRMRRSAARSLPFL</sequence>
<dbReference type="GO" id="GO:0006749">
    <property type="term" value="P:glutathione metabolic process"/>
    <property type="evidence" value="ECO:0007669"/>
    <property type="project" value="TreeGrafter"/>
</dbReference>
<dbReference type="InterPro" id="IPR036866">
    <property type="entry name" value="RibonucZ/Hydroxyglut_hydro"/>
</dbReference>
<keyword evidence="2" id="KW-0378">Hydrolase</keyword>
<dbReference type="InterPro" id="IPR051682">
    <property type="entry name" value="Mito_Persulfide_Diox"/>
</dbReference>
<evidence type="ECO:0000259" key="1">
    <source>
        <dbReference type="SMART" id="SM00849"/>
    </source>
</evidence>
<keyword evidence="3" id="KW-1185">Reference proteome</keyword>
<dbReference type="SMART" id="SM00849">
    <property type="entry name" value="Lactamase_B"/>
    <property type="match status" value="1"/>
</dbReference>
<organism evidence="2 3">
    <name type="scientific">Arachnia propionica</name>
    <dbReference type="NCBI Taxonomy" id="1750"/>
    <lineage>
        <taxon>Bacteria</taxon>
        <taxon>Bacillati</taxon>
        <taxon>Actinomycetota</taxon>
        <taxon>Actinomycetes</taxon>
        <taxon>Propionibacteriales</taxon>
        <taxon>Propionibacteriaceae</taxon>
        <taxon>Arachnia</taxon>
    </lineage>
</organism>
<dbReference type="EC" id="3.-.-.-" evidence="2"/>
<dbReference type="GO" id="GO:0016787">
    <property type="term" value="F:hydrolase activity"/>
    <property type="evidence" value="ECO:0007669"/>
    <property type="project" value="UniProtKB-KW"/>
</dbReference>
<dbReference type="GO" id="GO:0050313">
    <property type="term" value="F:sulfur dioxygenase activity"/>
    <property type="evidence" value="ECO:0007669"/>
    <property type="project" value="TreeGrafter"/>
</dbReference>
<dbReference type="AlphaFoldDB" id="A0A448MX42"/>
<feature type="domain" description="Metallo-beta-lactamase" evidence="1">
    <location>
        <begin position="29"/>
        <end position="194"/>
    </location>
</feature>
<gene>
    <name evidence="2" type="primary">baeB</name>
    <name evidence="2" type="ORF">NCTC12967_00972</name>
</gene>
<protein>
    <submittedName>
        <fullName evidence="2">Probable polyketide biosynthesis zinc-dependent hydrolase BaeB</fullName>
        <ecNumber evidence="2">3.-.-.-</ecNumber>
    </submittedName>
</protein>
<dbReference type="PANTHER" id="PTHR43084">
    <property type="entry name" value="PERSULFIDE DIOXYGENASE ETHE1"/>
    <property type="match status" value="1"/>
</dbReference>
<name>A0A448MX42_9ACTN</name>
<dbReference type="InterPro" id="IPR001279">
    <property type="entry name" value="Metallo-B-lactamas"/>
</dbReference>